<feature type="signal peptide" evidence="1">
    <location>
        <begin position="1"/>
        <end position="21"/>
    </location>
</feature>
<evidence type="ECO:0000313" key="2">
    <source>
        <dbReference type="EMBL" id="KAJ8399333.1"/>
    </source>
</evidence>
<comment type="caution">
    <text evidence="2">The sequence shown here is derived from an EMBL/GenBank/DDBJ whole genome shotgun (WGS) entry which is preliminary data.</text>
</comment>
<sequence length="117" mass="13463">MLLGTACLLALSLSPIAFKTALVLFPRCRCCSLQGEAGLSFARELSSGEVRIIWSAHHNRKHLFFFFFGEGKREIERERWLRMGETGILWKTRSLRNTRSNFWRKTSVGSSIRTGRL</sequence>
<accession>A0AAD7SBM0</accession>
<dbReference type="AlphaFoldDB" id="A0AAD7SBM0"/>
<feature type="chain" id="PRO_5042006691" description="Secreted protein" evidence="1">
    <location>
        <begin position="22"/>
        <end position="117"/>
    </location>
</feature>
<name>A0AAD7SBM0_9TELE</name>
<keyword evidence="1" id="KW-0732">Signal</keyword>
<protein>
    <recommendedName>
        <fullName evidence="4">Secreted protein</fullName>
    </recommendedName>
</protein>
<dbReference type="EMBL" id="JAINUG010000084">
    <property type="protein sequence ID" value="KAJ8399333.1"/>
    <property type="molecule type" value="Genomic_DNA"/>
</dbReference>
<proteinExistence type="predicted"/>
<evidence type="ECO:0008006" key="4">
    <source>
        <dbReference type="Google" id="ProtNLM"/>
    </source>
</evidence>
<evidence type="ECO:0000313" key="3">
    <source>
        <dbReference type="Proteomes" id="UP001221898"/>
    </source>
</evidence>
<reference evidence="2" key="1">
    <citation type="journal article" date="2023" name="Science">
        <title>Genome structures resolve the early diversification of teleost fishes.</title>
        <authorList>
            <person name="Parey E."/>
            <person name="Louis A."/>
            <person name="Montfort J."/>
            <person name="Bouchez O."/>
            <person name="Roques C."/>
            <person name="Iampietro C."/>
            <person name="Lluch J."/>
            <person name="Castinel A."/>
            <person name="Donnadieu C."/>
            <person name="Desvignes T."/>
            <person name="Floi Bucao C."/>
            <person name="Jouanno E."/>
            <person name="Wen M."/>
            <person name="Mejri S."/>
            <person name="Dirks R."/>
            <person name="Jansen H."/>
            <person name="Henkel C."/>
            <person name="Chen W.J."/>
            <person name="Zahm M."/>
            <person name="Cabau C."/>
            <person name="Klopp C."/>
            <person name="Thompson A.W."/>
            <person name="Robinson-Rechavi M."/>
            <person name="Braasch I."/>
            <person name="Lecointre G."/>
            <person name="Bobe J."/>
            <person name="Postlethwait J.H."/>
            <person name="Berthelot C."/>
            <person name="Roest Crollius H."/>
            <person name="Guiguen Y."/>
        </authorList>
    </citation>
    <scope>NUCLEOTIDE SEQUENCE</scope>
    <source>
        <strain evidence="2">NC1722</strain>
    </source>
</reference>
<keyword evidence="3" id="KW-1185">Reference proteome</keyword>
<evidence type="ECO:0000256" key="1">
    <source>
        <dbReference type="SAM" id="SignalP"/>
    </source>
</evidence>
<dbReference type="Proteomes" id="UP001221898">
    <property type="component" value="Unassembled WGS sequence"/>
</dbReference>
<organism evidence="2 3">
    <name type="scientific">Aldrovandia affinis</name>
    <dbReference type="NCBI Taxonomy" id="143900"/>
    <lineage>
        <taxon>Eukaryota</taxon>
        <taxon>Metazoa</taxon>
        <taxon>Chordata</taxon>
        <taxon>Craniata</taxon>
        <taxon>Vertebrata</taxon>
        <taxon>Euteleostomi</taxon>
        <taxon>Actinopterygii</taxon>
        <taxon>Neopterygii</taxon>
        <taxon>Teleostei</taxon>
        <taxon>Notacanthiformes</taxon>
        <taxon>Halosauridae</taxon>
        <taxon>Aldrovandia</taxon>
    </lineage>
</organism>
<gene>
    <name evidence="2" type="ORF">AAFF_G00413710</name>
</gene>